<evidence type="ECO:0000256" key="2">
    <source>
        <dbReference type="SAM" id="MobiDB-lite"/>
    </source>
</evidence>
<feature type="domain" description="SbsA Ig-like" evidence="4">
    <location>
        <begin position="439"/>
        <end position="543"/>
    </location>
</feature>
<proteinExistence type="predicted"/>
<feature type="domain" description="SbsA Ig-like" evidence="4">
    <location>
        <begin position="958"/>
        <end position="1055"/>
    </location>
</feature>
<name>A0A7S7SLS6_PALFE</name>
<evidence type="ECO:0000256" key="1">
    <source>
        <dbReference type="ARBA" id="ARBA00022729"/>
    </source>
</evidence>
<feature type="domain" description="SbsA Ig-like" evidence="4">
    <location>
        <begin position="1381"/>
        <end position="1476"/>
    </location>
</feature>
<feature type="domain" description="SbsA Ig-like" evidence="4">
    <location>
        <begin position="122"/>
        <end position="227"/>
    </location>
</feature>
<organism evidence="5 6">
    <name type="scientific">Paludibaculum fermentans</name>
    <dbReference type="NCBI Taxonomy" id="1473598"/>
    <lineage>
        <taxon>Bacteria</taxon>
        <taxon>Pseudomonadati</taxon>
        <taxon>Acidobacteriota</taxon>
        <taxon>Terriglobia</taxon>
        <taxon>Bryobacterales</taxon>
        <taxon>Bryobacteraceae</taxon>
        <taxon>Paludibaculum</taxon>
    </lineage>
</organism>
<keyword evidence="1 3" id="KW-0732">Signal</keyword>
<feature type="domain" description="SbsA Ig-like" evidence="4">
    <location>
        <begin position="1166"/>
        <end position="1262"/>
    </location>
</feature>
<evidence type="ECO:0000259" key="4">
    <source>
        <dbReference type="Pfam" id="PF13205"/>
    </source>
</evidence>
<feature type="region of interest" description="Disordered" evidence="2">
    <location>
        <begin position="1155"/>
        <end position="1177"/>
    </location>
</feature>
<dbReference type="Proteomes" id="UP000593892">
    <property type="component" value="Chromosome"/>
</dbReference>
<dbReference type="KEGG" id="pfer:IRI77_11610"/>
<sequence length="1982" mass="210322">MVVSRVGLLRTYLALLFLATTAFGQTEPMVAGFFPADGSVNVPLNARIVIPLNFSNGMRTEAVLLRNGTAVAGKTEYFDQWAVYTPATQFEANTPYEIRLANTLTGQTFASKFTTGAAPDLSAPLLASSEPADGQDAAHLTRPLRLHFSKVLNPASVQNAKFQLWDLTSGYSIDLTGTLMNDATTIQLNAQYGLALGRAYRIYLPETPILDWTGQALPKRGPVTFTTFTRPLKGGPMLTGSAPFDGETAVPTNSTVILVFDRPIAPKSPTEHFELKAGTTLLPVEVRRVGERAIALQPTLLLSSNKDYTLSISGVTNIYGGSMEAAQTIRFQTQLLPDSTTLNLRTQADVLPLNATPVISFTRPLDAVALALGMVGENSNSSTVPVRYKLSEDRRSIYLIPEQPFLPGTHAITIQIPFDRFQKTQLGFSSSFTMTGDVDSTPARVLAVSPPDGSSEVPTAAFIEVWFDKYFDNVNVAQDGLRLSSDAGPVAGDWSFVKANGQAGLQFRQKSPLSPSTTYHLEVSGLADLTGGPVPPVSTTFTTGAANPSDPFRMLTVTPGNKAIVTDPLAPIRVTFNRAVSPVGPASPFFSLISRGSVGEFTPPPGKVEVQGSDITFTPLAPLPPGEYFVDGTGASDLSGSPPLRLASTFTIAPASPAVPDRTRVIRVSPGEGGMVDSVQPVVLLTFSNPVVRSTATTSNIVATGRRAGVLSVQLVTPTLAMVVLNAEPGSLVTLFVTEGVQDFSYQPVVPFRTTIQLRPEPKPAAKVVQIRPYSPSGVVSTTTSLGLVFDAPADHASVENSALITADGQFVNGRFEWTADSRGVTFLSDTPYPAGAKIYAEWGGTSFQRYVQEAPPGGAVASSLTGSFPSLPTDGVVDLQPAQDVTDELLASALCTWSEGSAPTPSPCTASRLRPGIIRLRPGSPMKPNGFYVTRFTAGGINWSSFITALPSASSADPHLFGGTPVAQPEGVPLNATLSVVFSTPVSSLSIQTAVKLSEGGSDVPVQSLRAGDQGIRVSPSTFLKENTEYTVTVSGVEDQAGRTIPPQSWTFTTDPAVDTTRLDILRVEPPVGGGAPDSVISMAFNKQIAADSALRTVSPLSGTLGFSEDRRSFTLTPDKPRSMGTSYYLWISNLQDIAENSISDSSANAFTTSDGFGHARPGGAPAPVSSTPRNGLEGVPLNARIQVKFDRRVLLAQATSTLTEDGVAIRTSLQIERDGQTVTLVPQRLPRAGALCEVRLANVTSADGSAVADEYAWSFRMGADLDLTSPTYRFFPVDGSTVPADTTPRIRFNERINPVLLDQNHVSLYTAEGFPLAANLSLEDDDRTVVVRPEIPLAPAKSYRLGVSGLTDLAGGPAVVSGSGLSATSFYIGESGPLPALRAVNPPNGSTSVAPDVVVQAYFDGPVDLPLGDANFRLLLGDQPVPGKIVYQSGKMFLLTPARPLSPGSVYTMELKGITGMDGRMLPDYSSTFTVQPGGAYAAYPRITSSTPAQNATGVPVDSKVVLNFAAPANPAWVSNAGIVEANGYRVAGSWSVEGATATFQPTFGFPPQRRVMVGKYLGPYSSGMALSDFLFFTTGDAVNAPGSELEATFPANDSLVPALTTHVVVRFTRPVITPTGVPPISLIAGSTGINAPFSTGEDGRTLAADINLPADNQITLVLSSQLKDMAGNPVKGGPVTFRTMTADESARPSVRKVTPANWAQNVSPSTPVVVEFNHAMDPASVVQSLFVADSGTLLAGHVENDETARLFQFTPDLPFLPGTQIEVAVDATAHDRNGWYASAFSSVFQTESPDQPAALVSYFASSEAVDLKFSQPVTVATAAISLRHNQQAVPVRVEQGGPDWLRLIPEQTLIPGETYQVTAGQDQAAAVTIEEHADRGRLATESVVRDDDGIVVRFNQPVNPVTFDRQRIRLRRTDGSSAPFHIWTGSDRQSLRLVPASSEGNLDLELEGIESAPRRRLEFQRTRGLAGRGAFRPAR</sequence>
<feature type="domain" description="SbsA Ig-like" evidence="4">
    <location>
        <begin position="550"/>
        <end position="641"/>
    </location>
</feature>
<feature type="domain" description="SbsA Ig-like" evidence="4">
    <location>
        <begin position="1693"/>
        <end position="1793"/>
    </location>
</feature>
<accession>A0A7S7SLS6</accession>
<evidence type="ECO:0000313" key="5">
    <source>
        <dbReference type="EMBL" id="QOY90562.1"/>
    </source>
</evidence>
<feature type="domain" description="SbsA Ig-like" evidence="4">
    <location>
        <begin position="1486"/>
        <end position="1554"/>
    </location>
</feature>
<feature type="domain" description="SbsA Ig-like" evidence="4">
    <location>
        <begin position="236"/>
        <end position="333"/>
    </location>
</feature>
<gene>
    <name evidence="5" type="ORF">IRI77_11610</name>
</gene>
<dbReference type="RefSeq" id="WP_194452222.1">
    <property type="nucleotide sequence ID" value="NZ_CP063849.1"/>
</dbReference>
<feature type="signal peptide" evidence="3">
    <location>
        <begin position="1"/>
        <end position="24"/>
    </location>
</feature>
<feature type="domain" description="SbsA Ig-like" evidence="4">
    <location>
        <begin position="1276"/>
        <end position="1358"/>
    </location>
</feature>
<keyword evidence="6" id="KW-1185">Reference proteome</keyword>
<evidence type="ECO:0000256" key="3">
    <source>
        <dbReference type="SAM" id="SignalP"/>
    </source>
</evidence>
<feature type="chain" id="PRO_5032708799" evidence="3">
    <location>
        <begin position="25"/>
        <end position="1982"/>
    </location>
</feature>
<dbReference type="EMBL" id="CP063849">
    <property type="protein sequence ID" value="QOY90562.1"/>
    <property type="molecule type" value="Genomic_DNA"/>
</dbReference>
<evidence type="ECO:0000313" key="6">
    <source>
        <dbReference type="Proteomes" id="UP000593892"/>
    </source>
</evidence>
<dbReference type="Gene3D" id="2.60.40.3710">
    <property type="match status" value="4"/>
</dbReference>
<dbReference type="InterPro" id="IPR014755">
    <property type="entry name" value="Cu-Rt/internalin_Ig-like"/>
</dbReference>
<protein>
    <submittedName>
        <fullName evidence="5">Ig-like domain-containing protein</fullName>
    </submittedName>
</protein>
<reference evidence="5 6" key="1">
    <citation type="submission" date="2020-10" db="EMBL/GenBank/DDBJ databases">
        <title>Complete genome sequence of Paludibaculum fermentans P105T, a facultatively anaerobic acidobacterium capable of dissimilatory Fe(III) reduction.</title>
        <authorList>
            <person name="Dedysh S.N."/>
            <person name="Beletsky A.V."/>
            <person name="Kulichevskaya I.S."/>
            <person name="Mardanov A.V."/>
            <person name="Ravin N.V."/>
        </authorList>
    </citation>
    <scope>NUCLEOTIDE SEQUENCE [LARGE SCALE GENOMIC DNA]</scope>
    <source>
        <strain evidence="5 6">P105</strain>
    </source>
</reference>
<dbReference type="Gene3D" id="2.60.40.1220">
    <property type="match status" value="3"/>
</dbReference>
<dbReference type="Pfam" id="PF13205">
    <property type="entry name" value="Big_5"/>
    <property type="match status" value="10"/>
</dbReference>
<dbReference type="InterPro" id="IPR032812">
    <property type="entry name" value="SbsA_Ig"/>
</dbReference>